<accession>A0A3B0WAK5</accession>
<keyword evidence="7" id="KW-0315">Glutamine amidotransferase</keyword>
<dbReference type="GO" id="GO:0005737">
    <property type="term" value="C:cytoplasm"/>
    <property type="evidence" value="ECO:0007669"/>
    <property type="project" value="TreeGrafter"/>
</dbReference>
<dbReference type="PANTHER" id="PTHR10099:SF1">
    <property type="entry name" value="PHOSPHORIBOSYLFORMYLGLYCINAMIDINE SYNTHASE"/>
    <property type="match status" value="1"/>
</dbReference>
<dbReference type="FunFam" id="1.10.8.750:FF:000002">
    <property type="entry name" value="Phosphoribosylformylglycinamidine synthase"/>
    <property type="match status" value="1"/>
</dbReference>
<name>A0A3B0WAK5_9ZZZZ</name>
<feature type="non-terminal residue" evidence="7">
    <location>
        <position position="399"/>
    </location>
</feature>
<protein>
    <submittedName>
        <fullName evidence="7">Phosphoribosylformylglycinamidine synthase, synthetase subunit / Phosphoribosylformylglycinamidine synthase, glutamine amidotransferase subunit</fullName>
        <ecNumber evidence="7">6.3.5.3</ecNumber>
    </submittedName>
</protein>
<dbReference type="InterPro" id="IPR040707">
    <property type="entry name" value="FGAR-AT_N"/>
</dbReference>
<dbReference type="AlphaFoldDB" id="A0A3B0WAK5"/>
<dbReference type="InterPro" id="IPR036604">
    <property type="entry name" value="PurS-like_sf"/>
</dbReference>
<dbReference type="SUPFAM" id="SSF82697">
    <property type="entry name" value="PurS-like"/>
    <property type="match status" value="1"/>
</dbReference>
<dbReference type="SUPFAM" id="SSF109736">
    <property type="entry name" value="FGAM synthase PurL, linker domain"/>
    <property type="match status" value="1"/>
</dbReference>
<dbReference type="GO" id="GO:0016740">
    <property type="term" value="F:transferase activity"/>
    <property type="evidence" value="ECO:0007669"/>
    <property type="project" value="UniProtKB-KW"/>
</dbReference>
<feature type="non-terminal residue" evidence="7">
    <location>
        <position position="1"/>
    </location>
</feature>
<dbReference type="Gene3D" id="1.10.8.750">
    <property type="entry name" value="Phosphoribosylformylglycinamidine synthase, linker domain"/>
    <property type="match status" value="1"/>
</dbReference>
<dbReference type="EC" id="6.3.5.3" evidence="7"/>
<sequence>KKLNQELFNNQSKQQIEAAQHYYVLESAGELNSKQINQIQQLLSAKFVQAEVTDNQLLILPRTGTVSPWSSKATDIFHHCGLTQIQRVESGRLLRVNSQCAIGNGYVFDRMVEDIYPNVAELQGLFDHHQPKSVVHVDINQAGKSALTDLNLSLGLALSNDEIDYLYSQYQAAGKLPTDVELMMFAQANSEHCRHKIFNADWQIDGLEQPLSLFKMIKNTEANSTRPALSAYKDNAAVFAGGFGKRITTDNEHHYHAVEQNIDVLIKVETHNHPTGIEPFAGAATGSGGEIRDEAATGQGARPKAGLNGFSVSHLHIPEHQQPWETQPPGTPSRMATSFEIMQKGPLGAAAFNNEFGRPNICGYFRNFEIQTDTPNQWRGYHKPIMLAGGMGSINHIHT</sequence>
<evidence type="ECO:0000256" key="3">
    <source>
        <dbReference type="ARBA" id="ARBA00022755"/>
    </source>
</evidence>
<proteinExistence type="predicted"/>
<feature type="domain" description="Phosphoribosylformylglycinamidine synthase N-terminal" evidence="6">
    <location>
        <begin position="21"/>
        <end position="126"/>
    </location>
</feature>
<keyword evidence="7" id="KW-0808">Transferase</keyword>
<keyword evidence="2" id="KW-0547">Nucleotide-binding</keyword>
<evidence type="ECO:0000256" key="4">
    <source>
        <dbReference type="ARBA" id="ARBA00022840"/>
    </source>
</evidence>
<dbReference type="GO" id="GO:0006164">
    <property type="term" value="P:purine nucleotide biosynthetic process"/>
    <property type="evidence" value="ECO:0007669"/>
    <property type="project" value="UniProtKB-KW"/>
</dbReference>
<evidence type="ECO:0000256" key="2">
    <source>
        <dbReference type="ARBA" id="ARBA00022741"/>
    </source>
</evidence>
<dbReference type="PANTHER" id="PTHR10099">
    <property type="entry name" value="PHOSPHORIBOSYLFORMYLGLYCINAMIDINE SYNTHASE"/>
    <property type="match status" value="1"/>
</dbReference>
<reference evidence="7" key="1">
    <citation type="submission" date="2018-06" db="EMBL/GenBank/DDBJ databases">
        <authorList>
            <person name="Zhirakovskaya E."/>
        </authorList>
    </citation>
    <scope>NUCLEOTIDE SEQUENCE</scope>
</reference>
<evidence type="ECO:0000313" key="7">
    <source>
        <dbReference type="EMBL" id="VAW46349.1"/>
    </source>
</evidence>
<evidence type="ECO:0000256" key="1">
    <source>
        <dbReference type="ARBA" id="ARBA00022598"/>
    </source>
</evidence>
<evidence type="ECO:0000259" key="6">
    <source>
        <dbReference type="Pfam" id="PF18076"/>
    </source>
</evidence>
<dbReference type="InterPro" id="IPR041609">
    <property type="entry name" value="PurL_linker"/>
</dbReference>
<dbReference type="InterPro" id="IPR036921">
    <property type="entry name" value="PurM-like_N_sf"/>
</dbReference>
<feature type="domain" description="Phosphoribosylformylglycinamidine synthase linker" evidence="5">
    <location>
        <begin position="147"/>
        <end position="196"/>
    </location>
</feature>
<gene>
    <name evidence="7" type="ORF">MNBD_GAMMA02-700</name>
</gene>
<dbReference type="EMBL" id="UOFA01000272">
    <property type="protein sequence ID" value="VAW46349.1"/>
    <property type="molecule type" value="Genomic_DNA"/>
</dbReference>
<dbReference type="GO" id="GO:0004642">
    <property type="term" value="F:phosphoribosylformylglycinamidine synthase activity"/>
    <property type="evidence" value="ECO:0007669"/>
    <property type="project" value="UniProtKB-EC"/>
</dbReference>
<dbReference type="SUPFAM" id="SSF55326">
    <property type="entry name" value="PurM N-terminal domain-like"/>
    <property type="match status" value="1"/>
</dbReference>
<dbReference type="GO" id="GO:0005524">
    <property type="term" value="F:ATP binding"/>
    <property type="evidence" value="ECO:0007669"/>
    <property type="project" value="UniProtKB-KW"/>
</dbReference>
<keyword evidence="4" id="KW-0067">ATP-binding</keyword>
<organism evidence="7">
    <name type="scientific">hydrothermal vent metagenome</name>
    <dbReference type="NCBI Taxonomy" id="652676"/>
    <lineage>
        <taxon>unclassified sequences</taxon>
        <taxon>metagenomes</taxon>
        <taxon>ecological metagenomes</taxon>
    </lineage>
</organism>
<keyword evidence="3" id="KW-0658">Purine biosynthesis</keyword>
<dbReference type="Pfam" id="PF18076">
    <property type="entry name" value="FGAR-AT_N"/>
    <property type="match status" value="1"/>
</dbReference>
<dbReference type="Pfam" id="PF18072">
    <property type="entry name" value="FGAR-AT_linker"/>
    <property type="match status" value="1"/>
</dbReference>
<dbReference type="Gene3D" id="3.30.1330.10">
    <property type="entry name" value="PurM-like, N-terminal domain"/>
    <property type="match status" value="1"/>
</dbReference>
<keyword evidence="1 7" id="KW-0436">Ligase</keyword>
<evidence type="ECO:0000259" key="5">
    <source>
        <dbReference type="Pfam" id="PF18072"/>
    </source>
</evidence>